<dbReference type="PANTHER" id="PTHR11257:SF13">
    <property type="entry name" value="GEO07322P1"/>
    <property type="match status" value="1"/>
</dbReference>
<feature type="chain" id="PRO_5017238805" evidence="1">
    <location>
        <begin position="23"/>
        <end position="126"/>
    </location>
</feature>
<dbReference type="InterPro" id="IPR036682">
    <property type="entry name" value="OS_D_A10/PebIII_sf"/>
</dbReference>
<feature type="signal peptide" evidence="1">
    <location>
        <begin position="1"/>
        <end position="22"/>
    </location>
</feature>
<reference evidence="2" key="1">
    <citation type="journal article" date="2018" name="Comp. Biochem. Physiol. Part D Genomics Proteomics">
        <title>Identification of candidate olfactory genes in cicada Subpsaltria yangi by antennal transcriptome analysis.</title>
        <authorList>
            <person name="Qi M."/>
            <person name="Wei S."/>
            <person name="Wei C."/>
        </authorList>
    </citation>
    <scope>NUCLEOTIDE SEQUENCE</scope>
</reference>
<protein>
    <submittedName>
        <fullName evidence="2">Chemosensory protein 1</fullName>
    </submittedName>
</protein>
<dbReference type="SUPFAM" id="SSF100910">
    <property type="entry name" value="Chemosensory protein Csp2"/>
    <property type="match status" value="1"/>
</dbReference>
<name>A0A385IUQ0_9HEMI</name>
<dbReference type="InterPro" id="IPR005055">
    <property type="entry name" value="A10/PebIII"/>
</dbReference>
<dbReference type="PANTHER" id="PTHR11257">
    <property type="entry name" value="CHEMOSENSORY PROTEIN-RELATED"/>
    <property type="match status" value="1"/>
</dbReference>
<evidence type="ECO:0000313" key="2">
    <source>
        <dbReference type="EMBL" id="AXY87870.1"/>
    </source>
</evidence>
<dbReference type="EMBL" id="MH230211">
    <property type="protein sequence ID" value="AXY87870.1"/>
    <property type="molecule type" value="mRNA"/>
</dbReference>
<dbReference type="AlphaFoldDB" id="A0A385IUQ0"/>
<keyword evidence="1" id="KW-0732">Signal</keyword>
<accession>A0A385IUQ0</accession>
<dbReference type="Pfam" id="PF03392">
    <property type="entry name" value="OS-D"/>
    <property type="match status" value="1"/>
</dbReference>
<dbReference type="Gene3D" id="1.10.2080.10">
    <property type="entry name" value="Insect odorant-binding protein A10/Ejaculatory bulb-specific protein 3"/>
    <property type="match status" value="1"/>
</dbReference>
<organism evidence="2">
    <name type="scientific">Subpsaltria yangi</name>
    <dbReference type="NCBI Taxonomy" id="1195109"/>
    <lineage>
        <taxon>Eukaryota</taxon>
        <taxon>Metazoa</taxon>
        <taxon>Ecdysozoa</taxon>
        <taxon>Arthropoda</taxon>
        <taxon>Hexapoda</taxon>
        <taxon>Insecta</taxon>
        <taxon>Pterygota</taxon>
        <taxon>Neoptera</taxon>
        <taxon>Paraneoptera</taxon>
        <taxon>Hemiptera</taxon>
        <taxon>Auchenorrhyncha</taxon>
        <taxon>Cicadoidea</taxon>
        <taxon>Cicadidae</taxon>
        <taxon>Tibicininae</taxon>
        <taxon>Tibicinini</taxon>
        <taxon>Subpsaltria</taxon>
    </lineage>
</organism>
<sequence length="126" mass="14325">MNMLTFVFVSALTFVYLAGVAPQTLYSPKYEQIDYEKILSNKRILESYVKCVTEKGPCTPEATDIKKILPEVLATSCAKCSPGLKTIVQKTITTMQDKYPDQWQLVVNKYDPKREHAKKLEAFLKA</sequence>
<evidence type="ECO:0000256" key="1">
    <source>
        <dbReference type="SAM" id="SignalP"/>
    </source>
</evidence>
<proteinExistence type="evidence at transcript level"/>